<dbReference type="InterPro" id="IPR011008">
    <property type="entry name" value="Dimeric_a/b-barrel"/>
</dbReference>
<dbReference type="EMBL" id="CP149822">
    <property type="protein sequence ID" value="WZN39884.1"/>
    <property type="molecule type" value="Genomic_DNA"/>
</dbReference>
<evidence type="ECO:0000256" key="1">
    <source>
        <dbReference type="SAM" id="SignalP"/>
    </source>
</evidence>
<keyword evidence="1" id="KW-0732">Signal</keyword>
<dbReference type="InterPro" id="IPR012577">
    <property type="entry name" value="NIPSNAP"/>
</dbReference>
<accession>A0ABZ2YKF3</accession>
<feature type="signal peptide" evidence="1">
    <location>
        <begin position="1"/>
        <end position="18"/>
    </location>
</feature>
<evidence type="ECO:0000313" key="4">
    <source>
        <dbReference type="Proteomes" id="UP001485459"/>
    </source>
</evidence>
<keyword evidence="4" id="KW-1185">Reference proteome</keyword>
<dbReference type="Proteomes" id="UP001485459">
    <property type="component" value="Chromosome"/>
</dbReference>
<name>A0ABZ2YKF3_9BACT</name>
<evidence type="ECO:0000259" key="2">
    <source>
        <dbReference type="Pfam" id="PF07978"/>
    </source>
</evidence>
<gene>
    <name evidence="3" type="ORF">WJU16_18055</name>
</gene>
<dbReference type="SUPFAM" id="SSF54909">
    <property type="entry name" value="Dimeric alpha+beta barrel"/>
    <property type="match status" value="2"/>
</dbReference>
<feature type="chain" id="PRO_5045585558" evidence="1">
    <location>
        <begin position="19"/>
        <end position="253"/>
    </location>
</feature>
<evidence type="ECO:0000313" key="3">
    <source>
        <dbReference type="EMBL" id="WZN39884.1"/>
    </source>
</evidence>
<feature type="domain" description="NIPSNAP" evidence="2">
    <location>
        <begin position="148"/>
        <end position="251"/>
    </location>
</feature>
<proteinExistence type="predicted"/>
<dbReference type="Pfam" id="PF07978">
    <property type="entry name" value="NIPSNAP"/>
    <property type="match status" value="1"/>
</dbReference>
<sequence length="253" mass="29169">MKQLLLAAALLSTVLVRAASPEFYEIRIYHFKTAAQLQRVSDYLRSAHLPALHRQGIKAVGVFQPIVQDTADLKMYVFVPYKSLEHFHQLQSRLTRDAQLQAAGKDYIDAPHDQAPYARLETILLQAFSGMPAMELPKLTGPKSARVYELRSYESPTEKYYHNKVKMFNAGDEIGIFRKLNFNAVFYGEVLAGSRMPNLMYLTTFNNQEDRDAHWKAFSADADWKKLSAEEEYKNNLSKNEKFFLRPMEYSDI</sequence>
<organism evidence="3 4">
    <name type="scientific">Chitinophaga pollutisoli</name>
    <dbReference type="NCBI Taxonomy" id="3133966"/>
    <lineage>
        <taxon>Bacteria</taxon>
        <taxon>Pseudomonadati</taxon>
        <taxon>Bacteroidota</taxon>
        <taxon>Chitinophagia</taxon>
        <taxon>Chitinophagales</taxon>
        <taxon>Chitinophagaceae</taxon>
        <taxon>Chitinophaga</taxon>
    </lineage>
</organism>
<dbReference type="Gene3D" id="3.30.70.100">
    <property type="match status" value="2"/>
</dbReference>
<reference evidence="4" key="1">
    <citation type="submission" date="2024-03" db="EMBL/GenBank/DDBJ databases">
        <title>Chitinophaga horti sp. nov., isolated from garden soil.</title>
        <authorList>
            <person name="Lee D.S."/>
            <person name="Han D.M."/>
            <person name="Baek J.H."/>
            <person name="Choi D.G."/>
            <person name="Jeon J.H."/>
            <person name="Jeon C.O."/>
        </authorList>
    </citation>
    <scope>NUCLEOTIDE SEQUENCE [LARGE SCALE GENOMIC DNA]</scope>
    <source>
        <strain evidence="4">GPA1</strain>
    </source>
</reference>
<dbReference type="RefSeq" id="WP_341834848.1">
    <property type="nucleotide sequence ID" value="NZ_CP149822.1"/>
</dbReference>
<protein>
    <submittedName>
        <fullName evidence="3">NIPSNAP family protein</fullName>
    </submittedName>
</protein>